<proteinExistence type="predicted"/>
<organism evidence="1 2">
    <name type="scientific">Biomphalaria pfeifferi</name>
    <name type="common">Bloodfluke planorb</name>
    <name type="synonym">Freshwater snail</name>
    <dbReference type="NCBI Taxonomy" id="112525"/>
    <lineage>
        <taxon>Eukaryota</taxon>
        <taxon>Metazoa</taxon>
        <taxon>Spiralia</taxon>
        <taxon>Lophotrochozoa</taxon>
        <taxon>Mollusca</taxon>
        <taxon>Gastropoda</taxon>
        <taxon>Heterobranchia</taxon>
        <taxon>Euthyneura</taxon>
        <taxon>Panpulmonata</taxon>
        <taxon>Hygrophila</taxon>
        <taxon>Lymnaeoidea</taxon>
        <taxon>Planorbidae</taxon>
        <taxon>Biomphalaria</taxon>
    </lineage>
</organism>
<reference evidence="1" key="2">
    <citation type="submission" date="2023-04" db="EMBL/GenBank/DDBJ databases">
        <authorList>
            <person name="Bu L."/>
            <person name="Lu L."/>
            <person name="Laidemitt M.R."/>
            <person name="Zhang S.M."/>
            <person name="Mutuku M."/>
            <person name="Mkoji G."/>
            <person name="Steinauer M."/>
            <person name="Loker E.S."/>
        </authorList>
    </citation>
    <scope>NUCLEOTIDE SEQUENCE</scope>
    <source>
        <strain evidence="1">KasaAsao</strain>
        <tissue evidence="1">Whole Snail</tissue>
    </source>
</reference>
<comment type="caution">
    <text evidence="1">The sequence shown here is derived from an EMBL/GenBank/DDBJ whole genome shotgun (WGS) entry which is preliminary data.</text>
</comment>
<keyword evidence="2" id="KW-1185">Reference proteome</keyword>
<name>A0AAD8AXS1_BIOPF</name>
<sequence>MDNCGGCPYGQVCVDTGIRCITEPCPTFRCVANHSCGGCPPWTKCEILFPPFPRCVDRPRCIRPECLPVPTCVDLPPIDECGGCPAGQVCQPTGIVCKKAPCPTHKCVLIAPIRPCTLFCVKGLRCVVRPKECPVGTLYCDKTPVPQCIPIKLGACPKINYRGMQPGVCLFDGACNTDDDWCQFERCCETGCYEKKCVGVPVLD</sequence>
<dbReference type="AlphaFoldDB" id="A0AAD8AXS1"/>
<dbReference type="Proteomes" id="UP001233172">
    <property type="component" value="Unassembled WGS sequence"/>
</dbReference>
<gene>
    <name evidence="1" type="ORF">Bpfe_026163</name>
</gene>
<dbReference type="EMBL" id="JASAOG010000199">
    <property type="protein sequence ID" value="KAK0044368.1"/>
    <property type="molecule type" value="Genomic_DNA"/>
</dbReference>
<evidence type="ECO:0000313" key="2">
    <source>
        <dbReference type="Proteomes" id="UP001233172"/>
    </source>
</evidence>
<protein>
    <submittedName>
        <fullName evidence="1">Keratin-associated protein 5-1</fullName>
    </submittedName>
</protein>
<reference evidence="1" key="1">
    <citation type="journal article" date="2023" name="PLoS Negl. Trop. Dis.">
        <title>A genome sequence for Biomphalaria pfeifferi, the major vector snail for the human-infecting parasite Schistosoma mansoni.</title>
        <authorList>
            <person name="Bu L."/>
            <person name="Lu L."/>
            <person name="Laidemitt M.R."/>
            <person name="Zhang S.M."/>
            <person name="Mutuku M."/>
            <person name="Mkoji G."/>
            <person name="Steinauer M."/>
            <person name="Loker E.S."/>
        </authorList>
    </citation>
    <scope>NUCLEOTIDE SEQUENCE</scope>
    <source>
        <strain evidence="1">KasaAsao</strain>
    </source>
</reference>
<accession>A0AAD8AXS1</accession>
<evidence type="ECO:0000313" key="1">
    <source>
        <dbReference type="EMBL" id="KAK0044368.1"/>
    </source>
</evidence>